<dbReference type="EMBL" id="JAENGZ010000508">
    <property type="protein sequence ID" value="KAG6958025.1"/>
    <property type="molecule type" value="Genomic_DNA"/>
</dbReference>
<sequence>MDDPETCEVVLGLKDSCSRRGGWLKIGDWKTGHRTESMSSDFWNLYEELEGQIPDEPARKSSGEGSSDFFADNDCEILHIIEKWPSSFPTCVFSKFIIKVKFKNGGIYLLRKKIIPLCCRSRTFTERTWRGIRRRHCVPVKITRDAKVSAFQKAIF</sequence>
<evidence type="ECO:0000313" key="2">
    <source>
        <dbReference type="Proteomes" id="UP000688947"/>
    </source>
</evidence>
<comment type="caution">
    <text evidence="1">The sequence shown here is derived from an EMBL/GenBank/DDBJ whole genome shotgun (WGS) entry which is preliminary data.</text>
</comment>
<proteinExistence type="predicted"/>
<dbReference type="VEuPathDB" id="FungiDB:PC110_g1649"/>
<accession>A0A8T1U9D2</accession>
<dbReference type="AlphaFoldDB" id="A0A8T1U9D2"/>
<protein>
    <submittedName>
        <fullName evidence="1">Uncharacterized protein</fullName>
    </submittedName>
</protein>
<evidence type="ECO:0000313" key="1">
    <source>
        <dbReference type="EMBL" id="KAG6958025.1"/>
    </source>
</evidence>
<dbReference type="Proteomes" id="UP000688947">
    <property type="component" value="Unassembled WGS sequence"/>
</dbReference>
<dbReference type="OrthoDB" id="28578at2759"/>
<name>A0A8T1U9D2_9STRA</name>
<reference evidence="1" key="1">
    <citation type="submission" date="2021-01" db="EMBL/GenBank/DDBJ databases">
        <title>Phytophthora aleatoria, a newly-described species from Pinus radiata is distinct from Phytophthora cactorum isolates based on comparative genomics.</title>
        <authorList>
            <person name="Mcdougal R."/>
            <person name="Panda P."/>
            <person name="Williams N."/>
            <person name="Studholme D.J."/>
        </authorList>
    </citation>
    <scope>NUCLEOTIDE SEQUENCE</scope>
    <source>
        <strain evidence="1">NZFS 3830</strain>
    </source>
</reference>
<organism evidence="1 2">
    <name type="scientific">Phytophthora cactorum</name>
    <dbReference type="NCBI Taxonomy" id="29920"/>
    <lineage>
        <taxon>Eukaryota</taxon>
        <taxon>Sar</taxon>
        <taxon>Stramenopiles</taxon>
        <taxon>Oomycota</taxon>
        <taxon>Peronosporomycetes</taxon>
        <taxon>Peronosporales</taxon>
        <taxon>Peronosporaceae</taxon>
        <taxon>Phytophthora</taxon>
    </lineage>
</organism>
<gene>
    <name evidence="1" type="ORF">JG687_00009612</name>
</gene>